<organism evidence="2 3">
    <name type="scientific">Gossypium davidsonii</name>
    <name type="common">Davidson's cotton</name>
    <name type="synonym">Gossypium klotzschianum subsp. davidsonii</name>
    <dbReference type="NCBI Taxonomy" id="34287"/>
    <lineage>
        <taxon>Eukaryota</taxon>
        <taxon>Viridiplantae</taxon>
        <taxon>Streptophyta</taxon>
        <taxon>Embryophyta</taxon>
        <taxon>Tracheophyta</taxon>
        <taxon>Spermatophyta</taxon>
        <taxon>Magnoliopsida</taxon>
        <taxon>eudicotyledons</taxon>
        <taxon>Gunneridae</taxon>
        <taxon>Pentapetalae</taxon>
        <taxon>rosids</taxon>
        <taxon>malvids</taxon>
        <taxon>Malvales</taxon>
        <taxon>Malvaceae</taxon>
        <taxon>Malvoideae</taxon>
        <taxon>Gossypium</taxon>
    </lineage>
</organism>
<evidence type="ECO:0000313" key="3">
    <source>
        <dbReference type="Proteomes" id="UP000593561"/>
    </source>
</evidence>
<protein>
    <submittedName>
        <fullName evidence="2">Uncharacterized protein</fullName>
    </submittedName>
</protein>
<accession>A0A7J8T068</accession>
<reference evidence="2 3" key="1">
    <citation type="journal article" date="2019" name="Genome Biol. Evol.">
        <title>Insights into the evolution of the New World diploid cottons (Gossypium, subgenus Houzingenia) based on genome sequencing.</title>
        <authorList>
            <person name="Grover C.E."/>
            <person name="Arick M.A. 2nd"/>
            <person name="Thrash A."/>
            <person name="Conover J.L."/>
            <person name="Sanders W.S."/>
            <person name="Peterson D.G."/>
            <person name="Frelichowski J.E."/>
            <person name="Scheffler J.A."/>
            <person name="Scheffler B.E."/>
            <person name="Wendel J.F."/>
        </authorList>
    </citation>
    <scope>NUCLEOTIDE SEQUENCE [LARGE SCALE GENOMIC DNA]</scope>
    <source>
        <strain evidence="2">27</strain>
        <tissue evidence="2">Leaf</tissue>
    </source>
</reference>
<dbReference type="EMBL" id="JABFAC010000013">
    <property type="protein sequence ID" value="MBA0631761.1"/>
    <property type="molecule type" value="Genomic_DNA"/>
</dbReference>
<feature type="compositionally biased region" description="Polar residues" evidence="1">
    <location>
        <begin position="58"/>
        <end position="71"/>
    </location>
</feature>
<dbReference type="Proteomes" id="UP000593561">
    <property type="component" value="Unassembled WGS sequence"/>
</dbReference>
<sequence length="194" mass="21755">MLKKCKKNPRLKRSRWERPWYLVGVQGVSKPKRPKARISQWNASCAMVRIGCGSVRGSLSSKRTIEQTRSPRSLVRARKKPKPRGKEEQKKARKATSELVESSEGLPPKEEVSLPSDLEEKITMKIVKLGPMGHKLSEVSELADSSIRPPPIGDVGGASDFKEKKVMHEGQLTKVNAKVHFEHFDSVLHSNLLT</sequence>
<feature type="region of interest" description="Disordered" evidence="1">
    <location>
        <begin position="58"/>
        <end position="114"/>
    </location>
</feature>
<keyword evidence="3" id="KW-1185">Reference proteome</keyword>
<gene>
    <name evidence="2" type="ORF">Godav_000604</name>
</gene>
<dbReference type="AlphaFoldDB" id="A0A7J8T068"/>
<evidence type="ECO:0000256" key="1">
    <source>
        <dbReference type="SAM" id="MobiDB-lite"/>
    </source>
</evidence>
<evidence type="ECO:0000313" key="2">
    <source>
        <dbReference type="EMBL" id="MBA0631761.1"/>
    </source>
</evidence>
<proteinExistence type="predicted"/>
<name>A0A7J8T068_GOSDV</name>
<comment type="caution">
    <text evidence="2">The sequence shown here is derived from an EMBL/GenBank/DDBJ whole genome shotgun (WGS) entry which is preliminary data.</text>
</comment>